<dbReference type="Pfam" id="PF02627">
    <property type="entry name" value="CMD"/>
    <property type="match status" value="1"/>
</dbReference>
<organism evidence="2 3">
    <name type="scientific">Flavobacterium qiangtangense</name>
    <dbReference type="NCBI Taxonomy" id="1442595"/>
    <lineage>
        <taxon>Bacteria</taxon>
        <taxon>Pseudomonadati</taxon>
        <taxon>Bacteroidota</taxon>
        <taxon>Flavobacteriia</taxon>
        <taxon>Flavobacteriales</taxon>
        <taxon>Flavobacteriaceae</taxon>
        <taxon>Flavobacterium</taxon>
    </lineage>
</organism>
<dbReference type="PANTHER" id="PTHR34846">
    <property type="entry name" value="4-CARBOXYMUCONOLACTONE DECARBOXYLASE FAMILY PROTEIN (AFU_ORTHOLOGUE AFUA_6G11590)"/>
    <property type="match status" value="1"/>
</dbReference>
<evidence type="ECO:0000259" key="1">
    <source>
        <dbReference type="Pfam" id="PF02627"/>
    </source>
</evidence>
<dbReference type="EMBL" id="JBHSQB010000007">
    <property type="protein sequence ID" value="MFC6096557.1"/>
    <property type="molecule type" value="Genomic_DNA"/>
</dbReference>
<dbReference type="NCBIfam" id="TIGR00778">
    <property type="entry name" value="ahpD_dom"/>
    <property type="match status" value="1"/>
</dbReference>
<sequence length="146" mass="16801">METRVNILQTQPEAYKAMIGLEKYIASTSLNPIHKELIKIRASQINGCAFCIDMHTKDARKLGFTEQRIYLLNAWNETNLYTDEEKAILAMTEEVTLIQKNHLTQATYDNAKKYFDENYIGAIIMMITIINAWNRIAITTELQPAN</sequence>
<evidence type="ECO:0000313" key="3">
    <source>
        <dbReference type="Proteomes" id="UP001596287"/>
    </source>
</evidence>
<feature type="domain" description="Carboxymuconolactone decarboxylase-like" evidence="1">
    <location>
        <begin position="12"/>
        <end position="94"/>
    </location>
</feature>
<name>A0ABW1PNW4_9FLAO</name>
<dbReference type="InterPro" id="IPR029032">
    <property type="entry name" value="AhpD-like"/>
</dbReference>
<protein>
    <submittedName>
        <fullName evidence="2">Carboxymuconolactone decarboxylase family protein</fullName>
    </submittedName>
</protein>
<keyword evidence="3" id="KW-1185">Reference proteome</keyword>
<dbReference type="Proteomes" id="UP001596287">
    <property type="component" value="Unassembled WGS sequence"/>
</dbReference>
<dbReference type="RefSeq" id="WP_379791412.1">
    <property type="nucleotide sequence ID" value="NZ_JBHSQB010000007.1"/>
</dbReference>
<dbReference type="Gene3D" id="1.20.1290.10">
    <property type="entry name" value="AhpD-like"/>
    <property type="match status" value="1"/>
</dbReference>
<dbReference type="InterPro" id="IPR003779">
    <property type="entry name" value="CMD-like"/>
</dbReference>
<accession>A0ABW1PNW4</accession>
<dbReference type="PANTHER" id="PTHR34846:SF10">
    <property type="entry name" value="CYTOPLASMIC PROTEIN"/>
    <property type="match status" value="1"/>
</dbReference>
<comment type="caution">
    <text evidence="2">The sequence shown here is derived from an EMBL/GenBank/DDBJ whole genome shotgun (WGS) entry which is preliminary data.</text>
</comment>
<reference evidence="3" key="1">
    <citation type="journal article" date="2019" name="Int. J. Syst. Evol. Microbiol.">
        <title>The Global Catalogue of Microorganisms (GCM) 10K type strain sequencing project: providing services to taxonomists for standard genome sequencing and annotation.</title>
        <authorList>
            <consortium name="The Broad Institute Genomics Platform"/>
            <consortium name="The Broad Institute Genome Sequencing Center for Infectious Disease"/>
            <person name="Wu L."/>
            <person name="Ma J."/>
        </authorList>
    </citation>
    <scope>NUCLEOTIDE SEQUENCE [LARGE SCALE GENOMIC DNA]</scope>
    <source>
        <strain evidence="3">CCUG 49679</strain>
    </source>
</reference>
<dbReference type="InterPro" id="IPR004675">
    <property type="entry name" value="AhpD_core"/>
</dbReference>
<gene>
    <name evidence="2" type="ORF">ACFPVY_07840</name>
</gene>
<evidence type="ECO:0000313" key="2">
    <source>
        <dbReference type="EMBL" id="MFC6096557.1"/>
    </source>
</evidence>
<proteinExistence type="predicted"/>
<dbReference type="SUPFAM" id="SSF69118">
    <property type="entry name" value="AhpD-like"/>
    <property type="match status" value="1"/>
</dbReference>